<dbReference type="InterPro" id="IPR045851">
    <property type="entry name" value="AMP-bd_C_sf"/>
</dbReference>
<evidence type="ECO:0000313" key="5">
    <source>
        <dbReference type="Proteomes" id="UP000579250"/>
    </source>
</evidence>
<feature type="domain" description="AMP-binding enzyme C-terminal" evidence="3">
    <location>
        <begin position="82"/>
        <end position="119"/>
    </location>
</feature>
<dbReference type="SUPFAM" id="SSF56801">
    <property type="entry name" value="Acetyl-CoA synthetase-like"/>
    <property type="match status" value="1"/>
</dbReference>
<organism evidence="4 5">
    <name type="scientific">Actinomadura latina</name>
    <dbReference type="NCBI Taxonomy" id="163603"/>
    <lineage>
        <taxon>Bacteria</taxon>
        <taxon>Bacillati</taxon>
        <taxon>Actinomycetota</taxon>
        <taxon>Actinomycetes</taxon>
        <taxon>Streptosporangiales</taxon>
        <taxon>Thermomonosporaceae</taxon>
        <taxon>Actinomadura</taxon>
    </lineage>
</organism>
<accession>A0A846YXF2</accession>
<dbReference type="AlphaFoldDB" id="A0A846YXF2"/>
<dbReference type="PANTHER" id="PTHR43201">
    <property type="entry name" value="ACYL-COA SYNTHETASE"/>
    <property type="match status" value="1"/>
</dbReference>
<comment type="similarity">
    <text evidence="1">Belongs to the ATP-dependent AMP-binding enzyme family.</text>
</comment>
<evidence type="ECO:0000256" key="1">
    <source>
        <dbReference type="ARBA" id="ARBA00006432"/>
    </source>
</evidence>
<dbReference type="GO" id="GO:0006631">
    <property type="term" value="P:fatty acid metabolic process"/>
    <property type="evidence" value="ECO:0007669"/>
    <property type="project" value="TreeGrafter"/>
</dbReference>
<dbReference type="Pfam" id="PF13193">
    <property type="entry name" value="AMP-binding_C"/>
    <property type="match status" value="1"/>
</dbReference>
<proteinExistence type="inferred from homology"/>
<evidence type="ECO:0000313" key="4">
    <source>
        <dbReference type="EMBL" id="NKZ02793.1"/>
    </source>
</evidence>
<dbReference type="GO" id="GO:0031956">
    <property type="term" value="F:medium-chain fatty acid-CoA ligase activity"/>
    <property type="evidence" value="ECO:0007669"/>
    <property type="project" value="TreeGrafter"/>
</dbReference>
<sequence length="166" mass="17457">MSTTYQHDVANFPRVPQLPQDAALRDSDWRGPRPACWVPRNGHAAKQAQGDLAEVEEDGSIVVHGRGSGCINSGGEKIFPAEVEQILKSHPSVMDVLVAGVPDERFGKRVGAVVKLRDDAGNTAAGSSASTSIGFQAAAPLGREDVLLSLAAQVEQAAPWPLLAPT</sequence>
<keyword evidence="2" id="KW-0436">Ligase</keyword>
<evidence type="ECO:0000259" key="3">
    <source>
        <dbReference type="Pfam" id="PF13193"/>
    </source>
</evidence>
<dbReference type="Proteomes" id="UP000579250">
    <property type="component" value="Unassembled WGS sequence"/>
</dbReference>
<comment type="caution">
    <text evidence="4">The sequence shown here is derived from an EMBL/GenBank/DDBJ whole genome shotgun (WGS) entry which is preliminary data.</text>
</comment>
<dbReference type="PANTHER" id="PTHR43201:SF5">
    <property type="entry name" value="MEDIUM-CHAIN ACYL-COA LIGASE ACSF2, MITOCHONDRIAL"/>
    <property type="match status" value="1"/>
</dbReference>
<protein>
    <recommendedName>
        <fullName evidence="3">AMP-binding enzyme C-terminal domain-containing protein</fullName>
    </recommendedName>
</protein>
<gene>
    <name evidence="4" type="ORF">HGB48_03360</name>
</gene>
<dbReference type="EMBL" id="JAAXPI010000002">
    <property type="protein sequence ID" value="NKZ02793.1"/>
    <property type="molecule type" value="Genomic_DNA"/>
</dbReference>
<name>A0A846YXF2_9ACTN</name>
<dbReference type="Gene3D" id="3.30.300.30">
    <property type="match status" value="1"/>
</dbReference>
<dbReference type="InterPro" id="IPR025110">
    <property type="entry name" value="AMP-bd_C"/>
</dbReference>
<evidence type="ECO:0000256" key="2">
    <source>
        <dbReference type="ARBA" id="ARBA00022598"/>
    </source>
</evidence>
<keyword evidence="5" id="KW-1185">Reference proteome</keyword>
<reference evidence="4 5" key="1">
    <citation type="submission" date="2020-04" db="EMBL/GenBank/DDBJ databases">
        <title>MicrobeNet Type strains.</title>
        <authorList>
            <person name="Nicholson A.C."/>
        </authorList>
    </citation>
    <scope>NUCLEOTIDE SEQUENCE [LARGE SCALE GENOMIC DNA]</scope>
    <source>
        <strain evidence="4 5">ATCC BAA-277</strain>
    </source>
</reference>